<dbReference type="PANTHER" id="PTHR47978">
    <property type="match status" value="1"/>
</dbReference>
<sequence length="169" mass="18536">MSAAARKICLLGDFAVGKTSLIRRFVEGRFDESYLSTIGVQISRRKVAIEAPQAAELNLYVWDTAGSEPFTAVVRSYYQGARGAILVCDLTRPDTLHSLEKYVREVSAVNRSMAFVVVGNKVDLAGQREISDSMLAEAAQQYHAPCFLSSARTGENVEQAFQVLATQLL</sequence>
<dbReference type="InterPro" id="IPR005225">
    <property type="entry name" value="Small_GTP-bd"/>
</dbReference>
<dbReference type="AlphaFoldDB" id="A0A2A6RJJ5"/>
<keyword evidence="4" id="KW-1185">Reference proteome</keyword>
<protein>
    <submittedName>
        <fullName evidence="3">GTP-binding protein</fullName>
    </submittedName>
</protein>
<dbReference type="NCBIfam" id="TIGR00231">
    <property type="entry name" value="small_GTP"/>
    <property type="match status" value="1"/>
</dbReference>
<dbReference type="CDD" id="cd00154">
    <property type="entry name" value="Rab"/>
    <property type="match status" value="1"/>
</dbReference>
<organism evidence="3 4">
    <name type="scientific">Candidatus Viridilinea mediisalina</name>
    <dbReference type="NCBI Taxonomy" id="2024553"/>
    <lineage>
        <taxon>Bacteria</taxon>
        <taxon>Bacillati</taxon>
        <taxon>Chloroflexota</taxon>
        <taxon>Chloroflexia</taxon>
        <taxon>Chloroflexales</taxon>
        <taxon>Chloroflexineae</taxon>
        <taxon>Oscillochloridaceae</taxon>
        <taxon>Candidatus Viridilinea</taxon>
    </lineage>
</organism>
<dbReference type="Proteomes" id="UP000220527">
    <property type="component" value="Unassembled WGS sequence"/>
</dbReference>
<evidence type="ECO:0000313" key="4">
    <source>
        <dbReference type="Proteomes" id="UP000220527"/>
    </source>
</evidence>
<dbReference type="PROSITE" id="PS51421">
    <property type="entry name" value="RAS"/>
    <property type="match status" value="1"/>
</dbReference>
<dbReference type="PRINTS" id="PR00449">
    <property type="entry name" value="RASTRNSFRMNG"/>
</dbReference>
<dbReference type="EMBL" id="NQWI01000034">
    <property type="protein sequence ID" value="PDW03294.1"/>
    <property type="molecule type" value="Genomic_DNA"/>
</dbReference>
<dbReference type="FunFam" id="3.40.50.300:FF:001329">
    <property type="entry name" value="Small GTP-binding protein, putative"/>
    <property type="match status" value="1"/>
</dbReference>
<evidence type="ECO:0000256" key="2">
    <source>
        <dbReference type="ARBA" id="ARBA00023134"/>
    </source>
</evidence>
<keyword evidence="2" id="KW-0342">GTP-binding</keyword>
<dbReference type="Pfam" id="PF00071">
    <property type="entry name" value="Ras"/>
    <property type="match status" value="1"/>
</dbReference>
<dbReference type="SMART" id="SM00173">
    <property type="entry name" value="RAS"/>
    <property type="match status" value="1"/>
</dbReference>
<name>A0A2A6RJJ5_9CHLR</name>
<dbReference type="SMART" id="SM00174">
    <property type="entry name" value="RHO"/>
    <property type="match status" value="1"/>
</dbReference>
<evidence type="ECO:0000313" key="3">
    <source>
        <dbReference type="EMBL" id="PDW03294.1"/>
    </source>
</evidence>
<dbReference type="GO" id="GO:0005525">
    <property type="term" value="F:GTP binding"/>
    <property type="evidence" value="ECO:0007669"/>
    <property type="project" value="UniProtKB-KW"/>
</dbReference>
<gene>
    <name evidence="3" type="ORF">CJ255_09615</name>
</gene>
<dbReference type="RefSeq" id="WP_097643891.1">
    <property type="nucleotide sequence ID" value="NZ_NQWI01000034.1"/>
</dbReference>
<proteinExistence type="predicted"/>
<dbReference type="OrthoDB" id="7957980at2"/>
<dbReference type="GO" id="GO:0003924">
    <property type="term" value="F:GTPase activity"/>
    <property type="evidence" value="ECO:0007669"/>
    <property type="project" value="InterPro"/>
</dbReference>
<evidence type="ECO:0000256" key="1">
    <source>
        <dbReference type="ARBA" id="ARBA00022741"/>
    </source>
</evidence>
<keyword evidence="1" id="KW-0547">Nucleotide-binding</keyword>
<dbReference type="InterPro" id="IPR001806">
    <property type="entry name" value="Small_GTPase"/>
</dbReference>
<dbReference type="SMART" id="SM00175">
    <property type="entry name" value="RAB"/>
    <property type="match status" value="1"/>
</dbReference>
<dbReference type="Gene3D" id="3.40.50.300">
    <property type="entry name" value="P-loop containing nucleotide triphosphate hydrolases"/>
    <property type="match status" value="1"/>
</dbReference>
<comment type="caution">
    <text evidence="3">The sequence shown here is derived from an EMBL/GenBank/DDBJ whole genome shotgun (WGS) entry which is preliminary data.</text>
</comment>
<dbReference type="SUPFAM" id="SSF52540">
    <property type="entry name" value="P-loop containing nucleoside triphosphate hydrolases"/>
    <property type="match status" value="1"/>
</dbReference>
<dbReference type="InterPro" id="IPR027417">
    <property type="entry name" value="P-loop_NTPase"/>
</dbReference>
<dbReference type="PROSITE" id="PS51419">
    <property type="entry name" value="RAB"/>
    <property type="match status" value="1"/>
</dbReference>
<reference evidence="4" key="1">
    <citation type="submission" date="2017-08" db="EMBL/GenBank/DDBJ databases">
        <authorList>
            <person name="Grouzdev D.S."/>
            <person name="Gaisin V.A."/>
            <person name="Rysina M.S."/>
            <person name="Gorlenko V.M."/>
        </authorList>
    </citation>
    <scope>NUCLEOTIDE SEQUENCE [LARGE SCALE GENOMIC DNA]</scope>
    <source>
        <strain evidence="4">Kir15-3F</strain>
    </source>
</reference>
<accession>A0A2A6RJJ5</accession>